<dbReference type="InterPro" id="IPR011009">
    <property type="entry name" value="Kinase-like_dom_sf"/>
</dbReference>
<dbReference type="AlphaFoldDB" id="A0A0C2IR64"/>
<dbReference type="OrthoDB" id="4633509at2759"/>
<dbReference type="Proteomes" id="UP000031575">
    <property type="component" value="Unassembled WGS sequence"/>
</dbReference>
<sequence length="287" mass="32680">MVGLPRCDLDDLGKPQLRKCPFDIDSISWLERLGGGRDGYCWKVKFGDKGPFALKLFWDGKRPDFGEGAFALERECRNAALLQMMEAAIDKGSVVGQPVMVYANPQEWVDAVDNVRSFSTEMHQNPDMLIKHAAEIDMELRPITSVPRLRKCYGWISLRGSMLRDLPGPIRPPPVYVERKLTRRVDYGSDETEHIAIVYEYVKAGENELAKVQETVCLTATRTAATPLRGDDKEVLFLDWQVAHIGTAFHDLAYFVVSMLTVDERRTHGMVVLTRTWQRWHAMTAQH</sequence>
<dbReference type="EMBL" id="AWTV01000010">
    <property type="protein sequence ID" value="KIH87517.1"/>
    <property type="molecule type" value="Genomic_DNA"/>
</dbReference>
<name>A0A0C2IR64_9PEZI</name>
<dbReference type="GeneID" id="63678306"/>
<keyword evidence="2" id="KW-1185">Reference proteome</keyword>
<gene>
    <name evidence="1" type="ORF">SPBR_05108</name>
</gene>
<accession>A0A0C2IR64</accession>
<dbReference type="HOGENOM" id="CLU_970350_0_0_1"/>
<evidence type="ECO:0008006" key="3">
    <source>
        <dbReference type="Google" id="ProtNLM"/>
    </source>
</evidence>
<reference evidence="1 2" key="1">
    <citation type="journal article" date="2014" name="BMC Genomics">
        <title>Comparative genomics of the major fungal agents of human and animal Sporotrichosis: Sporothrix schenckii and Sporothrix brasiliensis.</title>
        <authorList>
            <person name="Teixeira M.M."/>
            <person name="de Almeida L.G."/>
            <person name="Kubitschek-Barreira P."/>
            <person name="Alves F.L."/>
            <person name="Kioshima E.S."/>
            <person name="Abadio A.K."/>
            <person name="Fernandes L."/>
            <person name="Derengowski L.S."/>
            <person name="Ferreira K.S."/>
            <person name="Souza R.C."/>
            <person name="Ruiz J.C."/>
            <person name="de Andrade N.C."/>
            <person name="Paes H.C."/>
            <person name="Nicola A.M."/>
            <person name="Albuquerque P."/>
            <person name="Gerber A.L."/>
            <person name="Martins V.P."/>
            <person name="Peconick L.D."/>
            <person name="Neto A.V."/>
            <person name="Chaucanez C.B."/>
            <person name="Silva P.A."/>
            <person name="Cunha O.L."/>
            <person name="de Oliveira F.F."/>
            <person name="dos Santos T.C."/>
            <person name="Barros A.L."/>
            <person name="Soares M.A."/>
            <person name="de Oliveira L.M."/>
            <person name="Marini M.M."/>
            <person name="Villalobos-Duno H."/>
            <person name="Cunha M.M."/>
            <person name="de Hoog S."/>
            <person name="da Silveira J.F."/>
            <person name="Henrissat B."/>
            <person name="Nino-Vega G.A."/>
            <person name="Cisalpino P.S."/>
            <person name="Mora-Montes H.M."/>
            <person name="Almeida S.R."/>
            <person name="Stajich J.E."/>
            <person name="Lopes-Bezerra L.M."/>
            <person name="Vasconcelos A.T."/>
            <person name="Felipe M.S."/>
        </authorList>
    </citation>
    <scope>NUCLEOTIDE SEQUENCE [LARGE SCALE GENOMIC DNA]</scope>
    <source>
        <strain evidence="1 2">5110</strain>
    </source>
</reference>
<dbReference type="VEuPathDB" id="FungiDB:SPBR_05108"/>
<organism evidence="1 2">
    <name type="scientific">Sporothrix brasiliensis 5110</name>
    <dbReference type="NCBI Taxonomy" id="1398154"/>
    <lineage>
        <taxon>Eukaryota</taxon>
        <taxon>Fungi</taxon>
        <taxon>Dikarya</taxon>
        <taxon>Ascomycota</taxon>
        <taxon>Pezizomycotina</taxon>
        <taxon>Sordariomycetes</taxon>
        <taxon>Sordariomycetidae</taxon>
        <taxon>Ophiostomatales</taxon>
        <taxon>Ophiostomataceae</taxon>
        <taxon>Sporothrix</taxon>
    </lineage>
</organism>
<dbReference type="RefSeq" id="XP_040615527.1">
    <property type="nucleotide sequence ID" value="XM_040763385.1"/>
</dbReference>
<protein>
    <recommendedName>
        <fullName evidence="3">Protein kinase domain-containing protein</fullName>
    </recommendedName>
</protein>
<dbReference type="SUPFAM" id="SSF56112">
    <property type="entry name" value="Protein kinase-like (PK-like)"/>
    <property type="match status" value="1"/>
</dbReference>
<proteinExistence type="predicted"/>
<evidence type="ECO:0000313" key="2">
    <source>
        <dbReference type="Proteomes" id="UP000031575"/>
    </source>
</evidence>
<comment type="caution">
    <text evidence="1">The sequence shown here is derived from an EMBL/GenBank/DDBJ whole genome shotgun (WGS) entry which is preliminary data.</text>
</comment>
<evidence type="ECO:0000313" key="1">
    <source>
        <dbReference type="EMBL" id="KIH87517.1"/>
    </source>
</evidence>